<keyword evidence="5" id="KW-1185">Reference proteome</keyword>
<dbReference type="Pfam" id="PF01476">
    <property type="entry name" value="LysM"/>
    <property type="match status" value="2"/>
</dbReference>
<proteinExistence type="predicted"/>
<dbReference type="SMART" id="SM00257">
    <property type="entry name" value="LysM"/>
    <property type="match status" value="2"/>
</dbReference>
<feature type="domain" description="LysM" evidence="3">
    <location>
        <begin position="117"/>
        <end position="163"/>
    </location>
</feature>
<feature type="domain" description="LysM" evidence="3">
    <location>
        <begin position="54"/>
        <end position="99"/>
    </location>
</feature>
<dbReference type="InterPro" id="IPR018392">
    <property type="entry name" value="LysM"/>
</dbReference>
<dbReference type="EMBL" id="JAKELL010000048">
    <property type="protein sequence ID" value="KAH8987247.1"/>
    <property type="molecule type" value="Genomic_DNA"/>
</dbReference>
<protein>
    <recommendedName>
        <fullName evidence="3">LysM domain-containing protein</fullName>
    </recommendedName>
</protein>
<reference evidence="4" key="1">
    <citation type="submission" date="2022-01" db="EMBL/GenBank/DDBJ databases">
        <title>Comparative genomics reveals a dynamic genome evolution in the ectomycorrhizal milk-cap (Lactarius) mushrooms.</title>
        <authorList>
            <consortium name="DOE Joint Genome Institute"/>
            <person name="Lebreton A."/>
            <person name="Tang N."/>
            <person name="Kuo A."/>
            <person name="LaButti K."/>
            <person name="Drula E."/>
            <person name="Barry K."/>
            <person name="Clum A."/>
            <person name="Lipzen A."/>
            <person name="Mousain D."/>
            <person name="Ng V."/>
            <person name="Wang R."/>
            <person name="Wang X."/>
            <person name="Dai Y."/>
            <person name="Henrissat B."/>
            <person name="Grigoriev I.V."/>
            <person name="Guerin-Laguette A."/>
            <person name="Yu F."/>
            <person name="Martin F.M."/>
        </authorList>
    </citation>
    <scope>NUCLEOTIDE SEQUENCE</scope>
    <source>
        <strain evidence="4">QP</strain>
    </source>
</reference>
<dbReference type="PANTHER" id="PTHR34997:SF1">
    <property type="entry name" value="PEPTIDOGLYCAN-BINDING LYSIN DOMAIN"/>
    <property type="match status" value="1"/>
</dbReference>
<sequence>MFPSFGATTIRRNLLYFTMHAISTAAFVSVLALVPSLAAAIPATNPTQQPQCTQTYTVPQAEPCDTLVAKLGLSQADILSLNSGLSCDGPIPAGKVLCIKQPKPESLLAQKPAPACKTQATATDTSCDALATKFGLTRQKFVEYNDNVNSDCTNLVPGQAYCVALD</sequence>
<comment type="caution">
    <text evidence="4">The sequence shown here is derived from an EMBL/GenBank/DDBJ whole genome shotgun (WGS) entry which is preliminary data.</text>
</comment>
<dbReference type="PROSITE" id="PS51782">
    <property type="entry name" value="LYSM"/>
    <property type="match status" value="2"/>
</dbReference>
<keyword evidence="1" id="KW-0147">Chitin-binding</keyword>
<dbReference type="PANTHER" id="PTHR34997">
    <property type="entry name" value="AM15"/>
    <property type="match status" value="1"/>
</dbReference>
<dbReference type="Proteomes" id="UP001201163">
    <property type="component" value="Unassembled WGS sequence"/>
</dbReference>
<name>A0AAD4LBV3_9AGAM</name>
<gene>
    <name evidence="4" type="ORF">EDB92DRAFT_1135352</name>
</gene>
<organism evidence="4 5">
    <name type="scientific">Lactarius akahatsu</name>
    <dbReference type="NCBI Taxonomy" id="416441"/>
    <lineage>
        <taxon>Eukaryota</taxon>
        <taxon>Fungi</taxon>
        <taxon>Dikarya</taxon>
        <taxon>Basidiomycota</taxon>
        <taxon>Agaricomycotina</taxon>
        <taxon>Agaricomycetes</taxon>
        <taxon>Russulales</taxon>
        <taxon>Russulaceae</taxon>
        <taxon>Lactarius</taxon>
    </lineage>
</organism>
<dbReference type="GO" id="GO:0008061">
    <property type="term" value="F:chitin binding"/>
    <property type="evidence" value="ECO:0007669"/>
    <property type="project" value="UniProtKB-KW"/>
</dbReference>
<evidence type="ECO:0000256" key="1">
    <source>
        <dbReference type="ARBA" id="ARBA00022669"/>
    </source>
</evidence>
<dbReference type="Gene3D" id="3.10.350.10">
    <property type="entry name" value="LysM domain"/>
    <property type="match status" value="2"/>
</dbReference>
<accession>A0AAD4LBV3</accession>
<dbReference type="InterPro" id="IPR052210">
    <property type="entry name" value="LysM1-like"/>
</dbReference>
<dbReference type="AlphaFoldDB" id="A0AAD4LBV3"/>
<dbReference type="InterPro" id="IPR036779">
    <property type="entry name" value="LysM_dom_sf"/>
</dbReference>
<evidence type="ECO:0000313" key="5">
    <source>
        <dbReference type="Proteomes" id="UP001201163"/>
    </source>
</evidence>
<keyword evidence="2" id="KW-0843">Virulence</keyword>
<evidence type="ECO:0000259" key="3">
    <source>
        <dbReference type="PROSITE" id="PS51782"/>
    </source>
</evidence>
<evidence type="ECO:0000313" key="4">
    <source>
        <dbReference type="EMBL" id="KAH8987247.1"/>
    </source>
</evidence>
<evidence type="ECO:0000256" key="2">
    <source>
        <dbReference type="ARBA" id="ARBA00023026"/>
    </source>
</evidence>